<keyword evidence="1" id="KW-1133">Transmembrane helix</keyword>
<evidence type="ECO:0000313" key="3">
    <source>
        <dbReference type="Proteomes" id="UP000004069"/>
    </source>
</evidence>
<evidence type="ECO:0000313" key="2">
    <source>
        <dbReference type="EMBL" id="EFG55241.1"/>
    </source>
</evidence>
<dbReference type="EMBL" id="ADNY01000042">
    <property type="protein sequence ID" value="EFG55241.1"/>
    <property type="molecule type" value="Genomic_DNA"/>
</dbReference>
<evidence type="ECO:0000256" key="1">
    <source>
        <dbReference type="SAM" id="Phobius"/>
    </source>
</evidence>
<proteinExistence type="predicted"/>
<dbReference type="eggNOG" id="ENOG5032P91">
    <property type="taxonomic scope" value="Bacteria"/>
</dbReference>
<keyword evidence="3" id="KW-1185">Reference proteome</keyword>
<keyword evidence="1" id="KW-0472">Membrane</keyword>
<dbReference type="AlphaFoldDB" id="D4YU95"/>
<keyword evidence="1" id="KW-0812">Transmembrane</keyword>
<reference evidence="2 3" key="1">
    <citation type="submission" date="2010-04" db="EMBL/GenBank/DDBJ databases">
        <authorList>
            <person name="Muzny D."/>
            <person name="Qin X."/>
            <person name="Deng J."/>
            <person name="Jiang H."/>
            <person name="Liu Y."/>
            <person name="Qu J."/>
            <person name="Song X.-Z."/>
            <person name="Zhang L."/>
            <person name="Thornton R."/>
            <person name="Coyle M."/>
            <person name="Francisco L."/>
            <person name="Jackson L."/>
            <person name="Javaid M."/>
            <person name="Korchina V."/>
            <person name="Kovar C."/>
            <person name="Mata R."/>
            <person name="Mathew T."/>
            <person name="Ngo R."/>
            <person name="Nguyen L."/>
            <person name="Nguyen N."/>
            <person name="Okwuonu G."/>
            <person name="Ongeri F."/>
            <person name="Pham C."/>
            <person name="Simmons D."/>
            <person name="Wilczek-Boney K."/>
            <person name="Hale W."/>
            <person name="Jakkamsetti A."/>
            <person name="Pham P."/>
            <person name="Ruth R."/>
            <person name="San Lucas F."/>
            <person name="Warren J."/>
            <person name="Zhang J."/>
            <person name="Zhao Z."/>
            <person name="Zhou C."/>
            <person name="Zhu D."/>
            <person name="Lee S."/>
            <person name="Bess C."/>
            <person name="Blankenburg K."/>
            <person name="Forbes L."/>
            <person name="Fu Q."/>
            <person name="Gubbala S."/>
            <person name="Hirani K."/>
            <person name="Jayaseelan J.C."/>
            <person name="Lara F."/>
            <person name="Munidasa M."/>
            <person name="Palculict T."/>
            <person name="Patil S."/>
            <person name="Pu L.-L."/>
            <person name="Saada N."/>
            <person name="Tang L."/>
            <person name="Weissenberger G."/>
            <person name="Zhu Y."/>
            <person name="Hemphill L."/>
            <person name="Shang Y."/>
            <person name="Youmans B."/>
            <person name="Ayvaz T."/>
            <person name="Ross M."/>
            <person name="Santibanez J."/>
            <person name="Aqrawi P."/>
            <person name="Gross S."/>
            <person name="Joshi V."/>
            <person name="Fowler G."/>
            <person name="Nazareth L."/>
            <person name="Reid J."/>
            <person name="Worley K."/>
            <person name="Petrosino J."/>
            <person name="Highlander S."/>
            <person name="Gibbs R."/>
        </authorList>
    </citation>
    <scope>NUCLEOTIDE SEQUENCE [LARGE SCALE GENOMIC DNA]</scope>
    <source>
        <strain evidence="2 3">DSM 11664</strain>
    </source>
</reference>
<feature type="transmembrane region" description="Helical" evidence="1">
    <location>
        <begin position="12"/>
        <end position="32"/>
    </location>
</feature>
<accession>D4YU95</accession>
<gene>
    <name evidence="2" type="ORF">HMPREF0493_1106</name>
</gene>
<dbReference type="Proteomes" id="UP000004069">
    <property type="component" value="Unassembled WGS sequence"/>
</dbReference>
<protein>
    <submittedName>
        <fullName evidence="2">Uncharacterized protein</fullName>
    </submittedName>
</protein>
<organism evidence="2 3">
    <name type="scientific">Lactobacillus amylolyticus DSM 11664</name>
    <dbReference type="NCBI Taxonomy" id="585524"/>
    <lineage>
        <taxon>Bacteria</taxon>
        <taxon>Bacillati</taxon>
        <taxon>Bacillota</taxon>
        <taxon>Bacilli</taxon>
        <taxon>Lactobacillales</taxon>
        <taxon>Lactobacillaceae</taxon>
        <taxon>Lactobacillus</taxon>
    </lineage>
</organism>
<feature type="transmembrane region" description="Helical" evidence="1">
    <location>
        <begin position="52"/>
        <end position="72"/>
    </location>
</feature>
<sequence>MKEKAKWLTSLIAINLIGLLLITLYSAYYSFGTMIFGVHKADAIIDFWHSEMLLGIPFLIGFNLLAIINAIYRKIKNGKK</sequence>
<name>D4YU95_9LACO</name>
<comment type="caution">
    <text evidence="2">The sequence shown here is derived from an EMBL/GenBank/DDBJ whole genome shotgun (WGS) entry which is preliminary data.</text>
</comment>